<dbReference type="AlphaFoldDB" id="A0A1M6WK02"/>
<accession>A0A1M6WK02</accession>
<feature type="domain" description="DUF4372" evidence="6">
    <location>
        <begin position="8"/>
        <end position="67"/>
    </location>
</feature>
<gene>
    <name evidence="7" type="ORF">SAMN05720469_12512</name>
</gene>
<sequence length="403" mass="46323">MVKSTFFTGQPVFAQLCKYLDRDEVLKISTESGGERYRKSFDAWTHLLSMLHAVVMRFDSLREIEASALTFVNRMPHLRMGCVPKRSTLGDANAKRRESIFGDVYFSLLAAHRRHLLPDSRPSGQPGWLGRLKIIDSTTVTLFSSLVFRGVGRDPKLGKKKGGVKVHTVIGANEGVPGDIRFTSAATHDSFMLKPANFDDGDVLAMDRAYIDYEKFEELTRRGVTYVTKMKKNLTYETVSESLLLDDGKFRKRSVKEVVIHKDGTTHRARIVSYVETKTSGRGCKEQEVQLLTNSLDLDVEDIVAIYQRRWQIESLFKQLKQNFPLRYFYGVSENAIKIQIWITLIANLLLTLVQRGLKRHWSFSGLATMMRIILMLYIDMFDFFEHPQRDWERMLQHSPSPP</sequence>
<dbReference type="GO" id="GO:0006313">
    <property type="term" value="P:DNA transposition"/>
    <property type="evidence" value="ECO:0007669"/>
    <property type="project" value="InterPro"/>
</dbReference>
<dbReference type="PANTHER" id="PTHR33258:SF1">
    <property type="entry name" value="TRANSPOSASE INSL FOR INSERTION SEQUENCE ELEMENT IS186A-RELATED"/>
    <property type="match status" value="1"/>
</dbReference>
<evidence type="ECO:0000313" key="7">
    <source>
        <dbReference type="EMBL" id="SHK94057.1"/>
    </source>
</evidence>
<dbReference type="NCBIfam" id="NF033592">
    <property type="entry name" value="transpos_IS4_1"/>
    <property type="match status" value="1"/>
</dbReference>
<keyword evidence="2" id="KW-0815">Transposition</keyword>
<reference evidence="8" key="1">
    <citation type="submission" date="2016-11" db="EMBL/GenBank/DDBJ databases">
        <authorList>
            <person name="Varghese N."/>
            <person name="Submissions S."/>
        </authorList>
    </citation>
    <scope>NUCLEOTIDE SEQUENCE [LARGE SCALE GENOMIC DNA]</scope>
    <source>
        <strain evidence="8">UWOS</strain>
    </source>
</reference>
<keyword evidence="3" id="KW-0238">DNA-binding</keyword>
<evidence type="ECO:0000256" key="4">
    <source>
        <dbReference type="ARBA" id="ARBA00023172"/>
    </source>
</evidence>
<comment type="similarity">
    <text evidence="1">Belongs to the transposase 11 family.</text>
</comment>
<evidence type="ECO:0000256" key="1">
    <source>
        <dbReference type="ARBA" id="ARBA00010075"/>
    </source>
</evidence>
<dbReference type="RefSeq" id="WP_073305267.1">
    <property type="nucleotide sequence ID" value="NZ_FRAW01000025.1"/>
</dbReference>
<dbReference type="GO" id="GO:0004803">
    <property type="term" value="F:transposase activity"/>
    <property type="evidence" value="ECO:0007669"/>
    <property type="project" value="InterPro"/>
</dbReference>
<dbReference type="Gene3D" id="3.90.350.10">
    <property type="entry name" value="Transposase Inhibitor Protein From Tn5, Chain A, domain 1"/>
    <property type="match status" value="1"/>
</dbReference>
<dbReference type="EMBL" id="FRAW01000025">
    <property type="protein sequence ID" value="SHK94057.1"/>
    <property type="molecule type" value="Genomic_DNA"/>
</dbReference>
<dbReference type="Pfam" id="PF01609">
    <property type="entry name" value="DDE_Tnp_1"/>
    <property type="match status" value="1"/>
</dbReference>
<dbReference type="InterPro" id="IPR025399">
    <property type="entry name" value="DUF4372"/>
</dbReference>
<dbReference type="InterPro" id="IPR012337">
    <property type="entry name" value="RNaseH-like_sf"/>
</dbReference>
<evidence type="ECO:0000259" key="6">
    <source>
        <dbReference type="Pfam" id="PF14294"/>
    </source>
</evidence>
<feature type="domain" description="Transposase IS4-like" evidence="5">
    <location>
        <begin position="131"/>
        <end position="347"/>
    </location>
</feature>
<name>A0A1M6WK02_9BACT</name>
<keyword evidence="8" id="KW-1185">Reference proteome</keyword>
<dbReference type="SUPFAM" id="SSF53098">
    <property type="entry name" value="Ribonuclease H-like"/>
    <property type="match status" value="1"/>
</dbReference>
<dbReference type="PANTHER" id="PTHR33258">
    <property type="entry name" value="TRANSPOSASE INSL FOR INSERTION SEQUENCE ELEMENT IS186A-RELATED"/>
    <property type="match status" value="1"/>
</dbReference>
<evidence type="ECO:0000256" key="2">
    <source>
        <dbReference type="ARBA" id="ARBA00022578"/>
    </source>
</evidence>
<keyword evidence="4" id="KW-0233">DNA recombination</keyword>
<dbReference type="GO" id="GO:0003677">
    <property type="term" value="F:DNA binding"/>
    <property type="evidence" value="ECO:0007669"/>
    <property type="project" value="UniProtKB-KW"/>
</dbReference>
<dbReference type="InterPro" id="IPR047952">
    <property type="entry name" value="Transpos_IS4"/>
</dbReference>
<protein>
    <submittedName>
        <fullName evidence="7">IS4 transposase</fullName>
    </submittedName>
</protein>
<evidence type="ECO:0000313" key="8">
    <source>
        <dbReference type="Proteomes" id="UP000184275"/>
    </source>
</evidence>
<dbReference type="Pfam" id="PF14294">
    <property type="entry name" value="DUF4372"/>
    <property type="match status" value="1"/>
</dbReference>
<dbReference type="InterPro" id="IPR002559">
    <property type="entry name" value="Transposase_11"/>
</dbReference>
<evidence type="ECO:0000256" key="3">
    <source>
        <dbReference type="ARBA" id="ARBA00023125"/>
    </source>
</evidence>
<dbReference type="Proteomes" id="UP000184275">
    <property type="component" value="Unassembled WGS sequence"/>
</dbReference>
<organism evidence="7 8">
    <name type="scientific">Fibrobacter intestinalis</name>
    <dbReference type="NCBI Taxonomy" id="28122"/>
    <lineage>
        <taxon>Bacteria</taxon>
        <taxon>Pseudomonadati</taxon>
        <taxon>Fibrobacterota</taxon>
        <taxon>Fibrobacteria</taxon>
        <taxon>Fibrobacterales</taxon>
        <taxon>Fibrobacteraceae</taxon>
        <taxon>Fibrobacter</taxon>
    </lineage>
</organism>
<proteinExistence type="inferred from homology"/>
<evidence type="ECO:0000259" key="5">
    <source>
        <dbReference type="Pfam" id="PF01609"/>
    </source>
</evidence>